<dbReference type="InterPro" id="IPR006311">
    <property type="entry name" value="TAT_signal"/>
</dbReference>
<dbReference type="Pfam" id="PF16190">
    <property type="entry name" value="E1_FCCH"/>
    <property type="match status" value="1"/>
</dbReference>
<dbReference type="PROSITE" id="PS51318">
    <property type="entry name" value="TAT"/>
    <property type="match status" value="1"/>
</dbReference>
<name>A0ABV8LZE8_9ACTN</name>
<evidence type="ECO:0000259" key="1">
    <source>
        <dbReference type="Pfam" id="PF16190"/>
    </source>
</evidence>
<feature type="domain" description="Ubiquitin-activating enzyme E1 FCCH" evidence="1">
    <location>
        <begin position="472"/>
        <end position="531"/>
    </location>
</feature>
<gene>
    <name evidence="2" type="ORF">ACFOZ4_34715</name>
</gene>
<dbReference type="Gene3D" id="2.40.30.180">
    <property type="entry name" value="Ubiquitin-activating enzyme E1, FCCH domain"/>
    <property type="match status" value="1"/>
</dbReference>
<organism evidence="2 3">
    <name type="scientific">Hamadaea flava</name>
    <dbReference type="NCBI Taxonomy" id="1742688"/>
    <lineage>
        <taxon>Bacteria</taxon>
        <taxon>Bacillati</taxon>
        <taxon>Actinomycetota</taxon>
        <taxon>Actinomycetes</taxon>
        <taxon>Micromonosporales</taxon>
        <taxon>Micromonosporaceae</taxon>
        <taxon>Hamadaea</taxon>
    </lineage>
</organism>
<accession>A0ABV8LZE8</accession>
<proteinExistence type="predicted"/>
<reference evidence="3" key="1">
    <citation type="journal article" date="2019" name="Int. J. Syst. Evol. Microbiol.">
        <title>The Global Catalogue of Microorganisms (GCM) 10K type strain sequencing project: providing services to taxonomists for standard genome sequencing and annotation.</title>
        <authorList>
            <consortium name="The Broad Institute Genomics Platform"/>
            <consortium name="The Broad Institute Genome Sequencing Center for Infectious Disease"/>
            <person name="Wu L."/>
            <person name="Ma J."/>
        </authorList>
    </citation>
    <scope>NUCLEOTIDE SEQUENCE [LARGE SCALE GENOMIC DNA]</scope>
    <source>
        <strain evidence="3">CGMCC 4.7289</strain>
    </source>
</reference>
<comment type="caution">
    <text evidence="2">The sequence shown here is derived from an EMBL/GenBank/DDBJ whole genome shotgun (WGS) entry which is preliminary data.</text>
</comment>
<dbReference type="InterPro" id="IPR042302">
    <property type="entry name" value="E1_FCCH_sf"/>
</dbReference>
<dbReference type="RefSeq" id="WP_253763237.1">
    <property type="nucleotide sequence ID" value="NZ_JAMZDZ010000001.1"/>
</dbReference>
<dbReference type="SUPFAM" id="SSF51126">
    <property type="entry name" value="Pectin lyase-like"/>
    <property type="match status" value="1"/>
</dbReference>
<dbReference type="EMBL" id="JBHSAY010000026">
    <property type="protein sequence ID" value="MFC4135792.1"/>
    <property type="molecule type" value="Genomic_DNA"/>
</dbReference>
<evidence type="ECO:0000313" key="2">
    <source>
        <dbReference type="EMBL" id="MFC4135792.1"/>
    </source>
</evidence>
<dbReference type="InterPro" id="IPR032418">
    <property type="entry name" value="E1_FCCH"/>
</dbReference>
<sequence length="720" mass="73841">MHDTSPGIPSPAADTFAAAEAAAGRRTGRRQALAAFGLAGAALAGSQTIPGLAQAAGPGPALAAPKKRLEAGAGYTSVDDLRASAGAADGEQVHVVGYHADRPGVGGGVFYWDADATETDDGGTVIAATGVATGRWKRPVEARVDLAWFGWTGVGDVDDAPKVRAAVAALPTGGIVETGPGKVRLESTVEITSIPILFQGAGATDVDDYSTQYIVATGAADGFRLKNVHGGGMRDLVVRGSGLTGGSLVATEAAGTDRNYMVSFINVRFKDGYNGMTLRSCNTIRFRNCVWNGFNGQYVILLNGVGDGSRADPVEFVQCGIAAGPANTGVDNLVIDGLGGSIKFFATAVLFGRHGIWLKNTTGGSYPKFLYFEGGGFENGHGYPVLLEAGAQAQFANVYVSADNELSNVRITEGFTGTATFTGCIIRGCGHNGLDVASTRVTVTGCVIGNNGRTAHPAFARTITGTSSGGGGKVRITTSTEHGWETGDRVSVLDVTGTTEANGKWTINVVSPTAFEIPVQFAHAYAGGGSAYRHGTGINIRSAATRVVVVGNAIGGLADGINRQDYGIVCASPDVLVADNDLNGNLVAPYTITGSVDGQTRFAGNKGVEQIDGRLVARVTGAVPDGLYDFGNLLYLDGQRIRVTKVTRKLGGGACDVRLDAAAASAGGNAIGVTTTSQTTALTSPFTVDGTGTSLRLQARVLNAASASDLEVQFAYQILG</sequence>
<dbReference type="InterPro" id="IPR011050">
    <property type="entry name" value="Pectin_lyase_fold/virulence"/>
</dbReference>
<evidence type="ECO:0000313" key="3">
    <source>
        <dbReference type="Proteomes" id="UP001595816"/>
    </source>
</evidence>
<protein>
    <submittedName>
        <fullName evidence="2">Ubiquitin-activating E1 FCCH domain-containing protein</fullName>
    </submittedName>
</protein>
<keyword evidence="3" id="KW-1185">Reference proteome</keyword>
<dbReference type="Proteomes" id="UP001595816">
    <property type="component" value="Unassembled WGS sequence"/>
</dbReference>